<protein>
    <recommendedName>
        <fullName evidence="1">Fumarate lyase N-terminal domain-containing protein</fullName>
    </recommendedName>
</protein>
<dbReference type="Pfam" id="PF00206">
    <property type="entry name" value="Lyase_1"/>
    <property type="match status" value="1"/>
</dbReference>
<dbReference type="InterPro" id="IPR008948">
    <property type="entry name" value="L-Aspartase-like"/>
</dbReference>
<dbReference type="EMBL" id="JAHRIN010053184">
    <property type="protein sequence ID" value="MEQ2210428.1"/>
    <property type="molecule type" value="Genomic_DNA"/>
</dbReference>
<dbReference type="InterPro" id="IPR022761">
    <property type="entry name" value="Fumarate_lyase_N"/>
</dbReference>
<feature type="domain" description="Fumarate lyase N-terminal" evidence="1">
    <location>
        <begin position="1"/>
        <end position="128"/>
    </location>
</feature>
<reference evidence="2 3" key="1">
    <citation type="submission" date="2021-06" db="EMBL/GenBank/DDBJ databases">
        <authorList>
            <person name="Palmer J.M."/>
        </authorList>
    </citation>
    <scope>NUCLEOTIDE SEQUENCE [LARGE SCALE GENOMIC DNA]</scope>
    <source>
        <strain evidence="2 3">XC_2019</strain>
        <tissue evidence="2">Muscle</tissue>
    </source>
</reference>
<dbReference type="PANTHER" id="PTHR43814:SF1">
    <property type="entry name" value="ARGININOSUCCINATE LYASE"/>
    <property type="match status" value="1"/>
</dbReference>
<dbReference type="PANTHER" id="PTHR43814">
    <property type="entry name" value="ARGININOSUCCINATE LYASE"/>
    <property type="match status" value="1"/>
</dbReference>
<keyword evidence="3" id="KW-1185">Reference proteome</keyword>
<dbReference type="SUPFAM" id="SSF48557">
    <property type="entry name" value="L-aspartase-like"/>
    <property type="match status" value="1"/>
</dbReference>
<dbReference type="Proteomes" id="UP001434883">
    <property type="component" value="Unassembled WGS sequence"/>
</dbReference>
<dbReference type="Gene3D" id="1.10.275.10">
    <property type="entry name" value="Fumarase/aspartase (N-terminal domain)"/>
    <property type="match status" value="1"/>
</dbReference>
<accession>A0ABV0RSE9</accession>
<evidence type="ECO:0000313" key="2">
    <source>
        <dbReference type="EMBL" id="MEQ2210428.1"/>
    </source>
</evidence>
<dbReference type="InterPro" id="IPR024083">
    <property type="entry name" value="Fumarase/histidase_N"/>
</dbReference>
<evidence type="ECO:0000259" key="1">
    <source>
        <dbReference type="Pfam" id="PF00206"/>
    </source>
</evidence>
<proteinExistence type="predicted"/>
<sequence>MEKFNASITYDQRMWDADLRGSKAYVKALEKAKLVSAEEMEQILQGMDQISDEWSKGVFLIKPEDEDVHTANERRLKELIGAPAGKLHTGRSRNDQVVTDMRLWLRDAIAILTDNTLQLISTMVERAAM</sequence>
<gene>
    <name evidence="2" type="ORF">XENOCAPTIV_013276</name>
</gene>
<dbReference type="InterPro" id="IPR009049">
    <property type="entry name" value="Argininosuccinate_lyase"/>
</dbReference>
<dbReference type="Gene3D" id="1.20.200.10">
    <property type="entry name" value="Fumarase/aspartase (Central domain)"/>
    <property type="match status" value="1"/>
</dbReference>
<comment type="caution">
    <text evidence="2">The sequence shown here is derived from an EMBL/GenBank/DDBJ whole genome shotgun (WGS) entry which is preliminary data.</text>
</comment>
<organism evidence="2 3">
    <name type="scientific">Xenoophorus captivus</name>
    <dbReference type="NCBI Taxonomy" id="1517983"/>
    <lineage>
        <taxon>Eukaryota</taxon>
        <taxon>Metazoa</taxon>
        <taxon>Chordata</taxon>
        <taxon>Craniata</taxon>
        <taxon>Vertebrata</taxon>
        <taxon>Euteleostomi</taxon>
        <taxon>Actinopterygii</taxon>
        <taxon>Neopterygii</taxon>
        <taxon>Teleostei</taxon>
        <taxon>Neoteleostei</taxon>
        <taxon>Acanthomorphata</taxon>
        <taxon>Ovalentaria</taxon>
        <taxon>Atherinomorphae</taxon>
        <taxon>Cyprinodontiformes</taxon>
        <taxon>Goodeidae</taxon>
        <taxon>Xenoophorus</taxon>
    </lineage>
</organism>
<evidence type="ECO:0000313" key="3">
    <source>
        <dbReference type="Proteomes" id="UP001434883"/>
    </source>
</evidence>
<name>A0ABV0RSE9_9TELE</name>